<accession>A0A178M533</accession>
<reference evidence="1 2" key="1">
    <citation type="submission" date="2016-04" db="EMBL/GenBank/DDBJ databases">
        <title>Chloroflexus islandicus sp. nov., a thermophilic filamentous anoxygenic phototrophic bacterium from geyser Strokkur (Iceland).</title>
        <authorList>
            <person name="Gaisin V.A."/>
            <person name="Kalashnikov A.M."/>
            <person name="Sukhacheva M.V."/>
            <person name="Grouzdev D.S."/>
            <person name="Ivanov T.M."/>
            <person name="Kuznetsov B."/>
            <person name="Gorlenko V.M."/>
        </authorList>
    </citation>
    <scope>NUCLEOTIDE SEQUENCE [LARGE SCALE GENOMIC DNA]</scope>
    <source>
        <strain evidence="2">isl-2</strain>
    </source>
</reference>
<dbReference type="OrthoDB" id="144354at2"/>
<gene>
    <name evidence="1" type="ORF">A6A03_17655</name>
</gene>
<proteinExistence type="predicted"/>
<comment type="caution">
    <text evidence="1">The sequence shown here is derived from an EMBL/GenBank/DDBJ whole genome shotgun (WGS) entry which is preliminary data.</text>
</comment>
<dbReference type="Proteomes" id="UP000078287">
    <property type="component" value="Unassembled WGS sequence"/>
</dbReference>
<dbReference type="AlphaFoldDB" id="A0A178M533"/>
<keyword evidence="2" id="KW-1185">Reference proteome</keyword>
<dbReference type="EMBL" id="LWQS01000073">
    <property type="protein sequence ID" value="OAN43851.1"/>
    <property type="molecule type" value="Genomic_DNA"/>
</dbReference>
<evidence type="ECO:0000313" key="1">
    <source>
        <dbReference type="EMBL" id="OAN43851.1"/>
    </source>
</evidence>
<sequence>MRWRKLAAGIAIGIALLAIAGLIGWQLLFNFFIRSYYETTYEPRWVTMADVAPAPSAWMLADIPWIAADGPLCQSTSLQMIAAQHGNVQPRPAIDWLMSFTYGFTIMPGSNDLLPFGLDPEVGLRNAAPYLGLQRQYYVTDDADAFVALARSFIAQGYPVRVALDMGTLYGSTEFIGHSDVLIGYDEESFYLYETVCLPPAPCQPGQHPAGDQGLKVNTQQLLAAITSQARTFQYPWRYSLTIFTPTAPATDLRPVWRQLAQTMLDTNQYGPPTGVAALEQWVDEIEKGRVASAQIQYTVPLAARLRRENADFLRDHFAAEPAIVQAASYLAEAAASYEQAAAATEPTQIAALLRRAAAAERAFGEAIRAYVP</sequence>
<organism evidence="1 2">
    <name type="scientific">Chloroflexus islandicus</name>
    <dbReference type="NCBI Taxonomy" id="1707952"/>
    <lineage>
        <taxon>Bacteria</taxon>
        <taxon>Bacillati</taxon>
        <taxon>Chloroflexota</taxon>
        <taxon>Chloroflexia</taxon>
        <taxon>Chloroflexales</taxon>
        <taxon>Chloroflexineae</taxon>
        <taxon>Chloroflexaceae</taxon>
        <taxon>Chloroflexus</taxon>
    </lineage>
</organism>
<protein>
    <submittedName>
        <fullName evidence="1">Uncharacterized protein</fullName>
    </submittedName>
</protein>
<evidence type="ECO:0000313" key="2">
    <source>
        <dbReference type="Proteomes" id="UP000078287"/>
    </source>
</evidence>
<dbReference type="RefSeq" id="WP_066789883.1">
    <property type="nucleotide sequence ID" value="NZ_LWQS01000073.1"/>
</dbReference>
<name>A0A178M533_9CHLR</name>